<dbReference type="Pfam" id="PF14416">
    <property type="entry name" value="PMR5N"/>
    <property type="match status" value="1"/>
</dbReference>
<dbReference type="InterPro" id="IPR029962">
    <property type="entry name" value="TBL"/>
</dbReference>
<evidence type="ECO:0000256" key="2">
    <source>
        <dbReference type="ARBA" id="ARBA00007727"/>
    </source>
</evidence>
<keyword evidence="14" id="KW-1185">Reference proteome</keyword>
<dbReference type="EMBL" id="BQKI01000006">
    <property type="protein sequence ID" value="GJM97051.1"/>
    <property type="molecule type" value="Genomic_DNA"/>
</dbReference>
<dbReference type="GO" id="GO:0000139">
    <property type="term" value="C:Golgi membrane"/>
    <property type="evidence" value="ECO:0007669"/>
    <property type="project" value="UniProtKB-SubCell"/>
</dbReference>
<dbReference type="PANTHER" id="PTHR32285">
    <property type="entry name" value="PROTEIN TRICHOME BIREFRINGENCE-LIKE 9-RELATED"/>
    <property type="match status" value="1"/>
</dbReference>
<name>A0AAV5CG91_ELECO</name>
<comment type="subcellular location">
    <subcellularLocation>
        <location evidence="1">Golgi apparatus membrane</location>
        <topology evidence="1">Single-pass type II membrane protein</topology>
    </subcellularLocation>
</comment>
<dbReference type="AlphaFoldDB" id="A0AAV5CG91"/>
<sequence>MTTGSTPPRKARGGVGGGDDVEDAWLAAEAAKRSHARAAVWGVRLRGHFNTFLLLLLAVLAFLAVSVGTRSGNNAGTTPPQPPSSTLSVMSDKGNITDQPRAPVSGSTQKVSGVAPEATTTPLLITAKKGHVVETPKALPVSTIKKTNAVEPRAPMTVPSLSSDDDDDSGDQQQQQAECDMSSGRWVYDDKAYPLYKESSCKFMSDQAACHKFGRTDLRYQHWRWQPHRCDLPRFDAFKLLRKLRNKRLAFVGDSLNRNQWVSMVCLIDTATPTLHKYMSGNGSLVSFKIPEYNASVEFYWSPLLVESNSDHPVHHRIADRVVRAGSIAKHARTWNDADVLVFNSYLWWRRPTMKILWTSFQEAAQQSRSVSYEVTDSLRAFELSMATWSQWLERHVDRARTRLFFMSMSPTHFHSDEWGGGGGGPPNHQCFNETEPIPGEARRGRDTDPAFASAVDAQDAHPSVHRRQWDPPTEEQKRGARAREPGSDADCIHWCLPGVPDVWNLMLYAHIVLPS</sequence>
<reference evidence="13" key="2">
    <citation type="submission" date="2021-12" db="EMBL/GenBank/DDBJ databases">
        <title>Resequencing data analysis of finger millet.</title>
        <authorList>
            <person name="Hatakeyama M."/>
            <person name="Aluri S."/>
            <person name="Balachadran M.T."/>
            <person name="Sivarajan S.R."/>
            <person name="Poveda L."/>
            <person name="Shimizu-Inatsugi R."/>
            <person name="Schlapbach R."/>
            <person name="Sreeman S.M."/>
            <person name="Shimizu K.K."/>
        </authorList>
    </citation>
    <scope>NUCLEOTIDE SEQUENCE</scope>
</reference>
<evidence type="ECO:0000256" key="6">
    <source>
        <dbReference type="ARBA" id="ARBA00022989"/>
    </source>
</evidence>
<feature type="domain" description="Trichome birefringence-like C-terminal" evidence="11">
    <location>
        <begin position="232"/>
        <end position="454"/>
    </location>
</feature>
<feature type="transmembrane region" description="Helical" evidence="10">
    <location>
        <begin position="52"/>
        <end position="69"/>
    </location>
</feature>
<organism evidence="13 14">
    <name type="scientific">Eleusine coracana subsp. coracana</name>
    <dbReference type="NCBI Taxonomy" id="191504"/>
    <lineage>
        <taxon>Eukaryota</taxon>
        <taxon>Viridiplantae</taxon>
        <taxon>Streptophyta</taxon>
        <taxon>Embryophyta</taxon>
        <taxon>Tracheophyta</taxon>
        <taxon>Spermatophyta</taxon>
        <taxon>Magnoliopsida</taxon>
        <taxon>Liliopsida</taxon>
        <taxon>Poales</taxon>
        <taxon>Poaceae</taxon>
        <taxon>PACMAD clade</taxon>
        <taxon>Chloridoideae</taxon>
        <taxon>Cynodonteae</taxon>
        <taxon>Eleusininae</taxon>
        <taxon>Eleusine</taxon>
    </lineage>
</organism>
<dbReference type="InterPro" id="IPR026057">
    <property type="entry name" value="TBL_C"/>
</dbReference>
<reference evidence="13" key="1">
    <citation type="journal article" date="2018" name="DNA Res.">
        <title>Multiple hybrid de novo genome assembly of finger millet, an orphan allotetraploid crop.</title>
        <authorList>
            <person name="Hatakeyama M."/>
            <person name="Aluri S."/>
            <person name="Balachadran M.T."/>
            <person name="Sivarajan S.R."/>
            <person name="Patrignani A."/>
            <person name="Gruter S."/>
            <person name="Poveda L."/>
            <person name="Shimizu-Inatsugi R."/>
            <person name="Baeten J."/>
            <person name="Francoijs K.J."/>
            <person name="Nataraja K.N."/>
            <person name="Reddy Y.A.N."/>
            <person name="Phadnis S."/>
            <person name="Ravikumar R.L."/>
            <person name="Schlapbach R."/>
            <person name="Sreeman S.M."/>
            <person name="Shimizu K.K."/>
        </authorList>
    </citation>
    <scope>NUCLEOTIDE SEQUENCE</scope>
</reference>
<feature type="region of interest" description="Disordered" evidence="9">
    <location>
        <begin position="71"/>
        <end position="115"/>
    </location>
</feature>
<evidence type="ECO:0000256" key="1">
    <source>
        <dbReference type="ARBA" id="ARBA00004323"/>
    </source>
</evidence>
<keyword evidence="3" id="KW-0808">Transferase</keyword>
<evidence type="ECO:0000259" key="12">
    <source>
        <dbReference type="Pfam" id="PF14416"/>
    </source>
</evidence>
<evidence type="ECO:0000259" key="11">
    <source>
        <dbReference type="Pfam" id="PF13839"/>
    </source>
</evidence>
<proteinExistence type="inferred from homology"/>
<accession>A0AAV5CG91</accession>
<dbReference type="PANTHER" id="PTHR32285:SF11">
    <property type="entry name" value="PROTEIN TRICHOME BIREFRINGENCE-LIKE 34"/>
    <property type="match status" value="1"/>
</dbReference>
<dbReference type="GO" id="GO:1990538">
    <property type="term" value="F:xylan O-acetyltransferase activity"/>
    <property type="evidence" value="ECO:0007669"/>
    <property type="project" value="UniProtKB-ARBA"/>
</dbReference>
<evidence type="ECO:0000256" key="9">
    <source>
        <dbReference type="SAM" id="MobiDB-lite"/>
    </source>
</evidence>
<feature type="compositionally biased region" description="Low complexity" evidence="9">
    <location>
        <begin position="171"/>
        <end position="182"/>
    </location>
</feature>
<comment type="similarity">
    <text evidence="2">Belongs to the PC-esterase family. TBL subfamily.</text>
</comment>
<dbReference type="InterPro" id="IPR025846">
    <property type="entry name" value="TBL_N"/>
</dbReference>
<comment type="caution">
    <text evidence="13">The sequence shown here is derived from an EMBL/GenBank/DDBJ whole genome shotgun (WGS) entry which is preliminary data.</text>
</comment>
<evidence type="ECO:0000256" key="4">
    <source>
        <dbReference type="ARBA" id="ARBA00022692"/>
    </source>
</evidence>
<keyword evidence="4 10" id="KW-0812">Transmembrane</keyword>
<feature type="domain" description="Trichome birefringence-like C-terminal" evidence="11">
    <location>
        <begin position="459"/>
        <end position="510"/>
    </location>
</feature>
<dbReference type="Pfam" id="PF13839">
    <property type="entry name" value="PC-Esterase"/>
    <property type="match status" value="2"/>
</dbReference>
<dbReference type="Proteomes" id="UP001054889">
    <property type="component" value="Unassembled WGS sequence"/>
</dbReference>
<gene>
    <name evidence="13" type="primary">ga13947</name>
    <name evidence="13" type="ORF">PR202_ga13947</name>
</gene>
<keyword evidence="7" id="KW-0333">Golgi apparatus</keyword>
<evidence type="ECO:0000256" key="5">
    <source>
        <dbReference type="ARBA" id="ARBA00022968"/>
    </source>
</evidence>
<feature type="region of interest" description="Disordered" evidence="9">
    <location>
        <begin position="417"/>
        <end position="487"/>
    </location>
</feature>
<feature type="region of interest" description="Disordered" evidence="9">
    <location>
        <begin position="146"/>
        <end position="182"/>
    </location>
</feature>
<evidence type="ECO:0008006" key="15">
    <source>
        <dbReference type="Google" id="ProtNLM"/>
    </source>
</evidence>
<keyword evidence="5" id="KW-0735">Signal-anchor</keyword>
<evidence type="ECO:0000256" key="10">
    <source>
        <dbReference type="SAM" id="Phobius"/>
    </source>
</evidence>
<evidence type="ECO:0000313" key="13">
    <source>
        <dbReference type="EMBL" id="GJM97051.1"/>
    </source>
</evidence>
<keyword evidence="6 10" id="KW-1133">Transmembrane helix</keyword>
<evidence type="ECO:0000256" key="3">
    <source>
        <dbReference type="ARBA" id="ARBA00022679"/>
    </source>
</evidence>
<protein>
    <recommendedName>
        <fullName evidence="15">Trichome birefringence-like N-terminal domain-containing protein</fullName>
    </recommendedName>
</protein>
<evidence type="ECO:0000313" key="14">
    <source>
        <dbReference type="Proteomes" id="UP001054889"/>
    </source>
</evidence>
<feature type="domain" description="Trichome birefringence-like N-terminal" evidence="12">
    <location>
        <begin position="178"/>
        <end position="231"/>
    </location>
</feature>
<evidence type="ECO:0000256" key="7">
    <source>
        <dbReference type="ARBA" id="ARBA00023034"/>
    </source>
</evidence>
<feature type="compositionally biased region" description="Basic and acidic residues" evidence="9">
    <location>
        <begin position="475"/>
        <end position="487"/>
    </location>
</feature>
<keyword evidence="8 10" id="KW-0472">Membrane</keyword>
<evidence type="ECO:0000256" key="8">
    <source>
        <dbReference type="ARBA" id="ARBA00023136"/>
    </source>
</evidence>